<dbReference type="EMBL" id="JWZX01003097">
    <property type="protein sequence ID" value="KOO24397.1"/>
    <property type="molecule type" value="Genomic_DNA"/>
</dbReference>
<dbReference type="AlphaFoldDB" id="A0A0M0JDF3"/>
<gene>
    <name evidence="1" type="ORF">Ctob_003803</name>
</gene>
<dbReference type="Proteomes" id="UP000037460">
    <property type="component" value="Unassembled WGS sequence"/>
</dbReference>
<keyword evidence="2" id="KW-1185">Reference proteome</keyword>
<reference evidence="2" key="1">
    <citation type="journal article" date="2015" name="PLoS Genet.">
        <title>Genome Sequence and Transcriptome Analyses of Chrysochromulina tobin: Metabolic Tools for Enhanced Algal Fitness in the Prominent Order Prymnesiales (Haptophyceae).</title>
        <authorList>
            <person name="Hovde B.T."/>
            <person name="Deodato C.R."/>
            <person name="Hunsperger H.M."/>
            <person name="Ryken S.A."/>
            <person name="Yost W."/>
            <person name="Jha R.K."/>
            <person name="Patterson J."/>
            <person name="Monnat R.J. Jr."/>
            <person name="Barlow S.B."/>
            <person name="Starkenburg S.R."/>
            <person name="Cattolico R.A."/>
        </authorList>
    </citation>
    <scope>NUCLEOTIDE SEQUENCE</scope>
    <source>
        <strain evidence="2">CCMP291</strain>
    </source>
</reference>
<comment type="caution">
    <text evidence="1">The sequence shown here is derived from an EMBL/GenBank/DDBJ whole genome shotgun (WGS) entry which is preliminary data.</text>
</comment>
<accession>A0A0M0JDF3</accession>
<sequence length="650" mass="68806">MAFRASYGDWRGAWGCASPSPAVDPREDDAKRAVINFTTQTPFRPLAAADVADEPGTAPIQFTERQVTRAAEGLHDLKAPGTLPEDNRLIKMLVRHGGAAAITGWINSVARGVGHSLLRDLLAGAIRAALLVKLHAVTGERKGYRPLGMCEKWTCLVWAVVNLAIRKDLDHHLTHPLPEDRPLKFVANFCYSPKGTAKLAFLARGWTERDPNSATTSDDVKEMFFLAIAAAIWFGGCTIPVATASNGSTVLCPGSTTILRSFEGGGQGVGSSTILCVGAYHEACSAAQRLHPEVEMAATADDFYCNGSPVAAVEDTLPPVFAALATKRRLCHEMCHVDSAPSKALVYSPAGDLTAAPADIPGSPNFTNPDFIAQAAGRARVRCYPVAGVFVGDDDACSATLLAVVQLRLEKPLQHVAAMCDTDRVHHAAQLGTTLAQRRVGLHLSALATTLDTAAAAGHHVTQHHRLGDAAINAANHSHRHAAVLRATFTTFTSLSIANEPPGMLRLGDRGDGTAAGKETARQRYAHINASHVPDFIRFGVKPHCYELKCYTPFHVSPAIGLGSTDKGGAASTADGGRFAMGNTEEALIVANLGRRGHPVTLLVTETTGALSPTFDRALRALAVVLADATTILLAAPAMSFKLTMGMSPF</sequence>
<protein>
    <submittedName>
        <fullName evidence="1">Uncharacterized protein</fullName>
    </submittedName>
</protein>
<proteinExistence type="predicted"/>
<evidence type="ECO:0000313" key="1">
    <source>
        <dbReference type="EMBL" id="KOO24397.1"/>
    </source>
</evidence>
<evidence type="ECO:0000313" key="2">
    <source>
        <dbReference type="Proteomes" id="UP000037460"/>
    </source>
</evidence>
<organism evidence="1 2">
    <name type="scientific">Chrysochromulina tobinii</name>
    <dbReference type="NCBI Taxonomy" id="1460289"/>
    <lineage>
        <taxon>Eukaryota</taxon>
        <taxon>Haptista</taxon>
        <taxon>Haptophyta</taxon>
        <taxon>Prymnesiophyceae</taxon>
        <taxon>Prymnesiales</taxon>
        <taxon>Chrysochromulinaceae</taxon>
        <taxon>Chrysochromulina</taxon>
    </lineage>
</organism>
<name>A0A0M0JDF3_9EUKA</name>
<dbReference type="OrthoDB" id="10637249at2759"/>